<dbReference type="KEGG" id="aarg:Aargi30884_11630"/>
<dbReference type="Proteomes" id="UP000464754">
    <property type="component" value="Chromosome"/>
</dbReference>
<dbReference type="Pfam" id="PF00392">
    <property type="entry name" value="GntR"/>
    <property type="match status" value="1"/>
</dbReference>
<dbReference type="InterPro" id="IPR000524">
    <property type="entry name" value="Tscrpt_reg_HTH_GntR"/>
</dbReference>
<dbReference type="SUPFAM" id="SSF64288">
    <property type="entry name" value="Chorismate lyase-like"/>
    <property type="match status" value="1"/>
</dbReference>
<reference evidence="6" key="1">
    <citation type="submission" date="2019-05" db="EMBL/GenBank/DDBJ databases">
        <title>Complete genome sequencing of Absiella argi strain JCM 30884.</title>
        <authorList>
            <person name="Sakamoto M."/>
            <person name="Murakami T."/>
            <person name="Mori H."/>
        </authorList>
    </citation>
    <scope>NUCLEOTIDE SEQUENCE [LARGE SCALE GENOMIC DNA]</scope>
    <source>
        <strain evidence="6">JCM 30884</strain>
    </source>
</reference>
<dbReference type="SMART" id="SM00345">
    <property type="entry name" value="HTH_GNTR"/>
    <property type="match status" value="1"/>
</dbReference>
<dbReference type="InterPro" id="IPR050679">
    <property type="entry name" value="Bact_HTH_transcr_reg"/>
</dbReference>
<dbReference type="InterPro" id="IPR028978">
    <property type="entry name" value="Chorismate_lyase_/UTRA_dom_sf"/>
</dbReference>
<sequence>MDKKLKEHFLIDKTLPVPLYYQLKTQLLKLIDEGYFKSGDKLPTESELCALLDISRPTIRQAFSELIKEGYIIRKKAKGTFVSQPKVEGYFFQKLSSYNEEMESLGLHPSTKVIGCEVIKAPDVCRQLQTDKVIYLQRVRYADDKEMVYVETYLPFERFSNIQKYDFTKFSLYNIMEKDYNCSIAYVDRIVEAAHADKKVKEYLNMNEDDVILHVYTTAYTKENEAVEVSIASYHGQRNSFTMKLTNTKI</sequence>
<dbReference type="GO" id="GO:0003677">
    <property type="term" value="F:DNA binding"/>
    <property type="evidence" value="ECO:0007669"/>
    <property type="project" value="UniProtKB-KW"/>
</dbReference>
<gene>
    <name evidence="5" type="primary">gntR</name>
    <name evidence="5" type="ORF">Aargi30884_11630</name>
</gene>
<keyword evidence="3" id="KW-0804">Transcription</keyword>
<protein>
    <submittedName>
        <fullName evidence="5">Transcriptional regulator</fullName>
    </submittedName>
</protein>
<dbReference type="PANTHER" id="PTHR44846:SF1">
    <property type="entry name" value="MANNOSYL-D-GLYCERATE TRANSPORT_METABOLISM SYSTEM REPRESSOR MNGR-RELATED"/>
    <property type="match status" value="1"/>
</dbReference>
<feature type="domain" description="HTH gntR-type" evidence="4">
    <location>
        <begin position="17"/>
        <end position="85"/>
    </location>
</feature>
<dbReference type="SMART" id="SM00866">
    <property type="entry name" value="UTRA"/>
    <property type="match status" value="1"/>
</dbReference>
<dbReference type="CDD" id="cd07377">
    <property type="entry name" value="WHTH_GntR"/>
    <property type="match status" value="1"/>
</dbReference>
<keyword evidence="6" id="KW-1185">Reference proteome</keyword>
<evidence type="ECO:0000256" key="1">
    <source>
        <dbReference type="ARBA" id="ARBA00023015"/>
    </source>
</evidence>
<evidence type="ECO:0000313" key="5">
    <source>
        <dbReference type="EMBL" id="BBK22260.1"/>
    </source>
</evidence>
<dbReference type="RefSeq" id="WP_163051716.1">
    <property type="nucleotide sequence ID" value="NZ_AP019695.1"/>
</dbReference>
<dbReference type="FunFam" id="1.10.10.10:FF:000079">
    <property type="entry name" value="GntR family transcriptional regulator"/>
    <property type="match status" value="1"/>
</dbReference>
<dbReference type="PANTHER" id="PTHR44846">
    <property type="entry name" value="MANNOSYL-D-GLYCERATE TRANSPORT/METABOLISM SYSTEM REPRESSOR MNGR-RELATED"/>
    <property type="match status" value="1"/>
</dbReference>
<evidence type="ECO:0000259" key="4">
    <source>
        <dbReference type="PROSITE" id="PS50949"/>
    </source>
</evidence>
<evidence type="ECO:0000256" key="2">
    <source>
        <dbReference type="ARBA" id="ARBA00023125"/>
    </source>
</evidence>
<dbReference type="InterPro" id="IPR036388">
    <property type="entry name" value="WH-like_DNA-bd_sf"/>
</dbReference>
<accession>A0A6N4TGY6</accession>
<keyword evidence="1" id="KW-0805">Transcription regulation</keyword>
<dbReference type="Pfam" id="PF07702">
    <property type="entry name" value="UTRA"/>
    <property type="match status" value="1"/>
</dbReference>
<dbReference type="GO" id="GO:0045892">
    <property type="term" value="P:negative regulation of DNA-templated transcription"/>
    <property type="evidence" value="ECO:0007669"/>
    <property type="project" value="TreeGrafter"/>
</dbReference>
<dbReference type="PROSITE" id="PS50949">
    <property type="entry name" value="HTH_GNTR"/>
    <property type="match status" value="1"/>
</dbReference>
<name>A0A6N4TGY6_9FIRM</name>
<dbReference type="Gene3D" id="3.40.1410.10">
    <property type="entry name" value="Chorismate lyase-like"/>
    <property type="match status" value="1"/>
</dbReference>
<dbReference type="SUPFAM" id="SSF46785">
    <property type="entry name" value="Winged helix' DNA-binding domain"/>
    <property type="match status" value="1"/>
</dbReference>
<dbReference type="AlphaFoldDB" id="A0A6N4TGY6"/>
<dbReference type="InterPro" id="IPR011663">
    <property type="entry name" value="UTRA"/>
</dbReference>
<evidence type="ECO:0000313" key="6">
    <source>
        <dbReference type="Proteomes" id="UP000464754"/>
    </source>
</evidence>
<dbReference type="Gene3D" id="1.10.10.10">
    <property type="entry name" value="Winged helix-like DNA-binding domain superfamily/Winged helix DNA-binding domain"/>
    <property type="match status" value="1"/>
</dbReference>
<dbReference type="GO" id="GO:0003700">
    <property type="term" value="F:DNA-binding transcription factor activity"/>
    <property type="evidence" value="ECO:0007669"/>
    <property type="project" value="InterPro"/>
</dbReference>
<dbReference type="InterPro" id="IPR036390">
    <property type="entry name" value="WH_DNA-bd_sf"/>
</dbReference>
<dbReference type="PRINTS" id="PR00035">
    <property type="entry name" value="HTHGNTR"/>
</dbReference>
<keyword evidence="2" id="KW-0238">DNA-binding</keyword>
<dbReference type="EMBL" id="AP019695">
    <property type="protein sequence ID" value="BBK22260.1"/>
    <property type="molecule type" value="Genomic_DNA"/>
</dbReference>
<organism evidence="5 6">
    <name type="scientific">Amedibacterium intestinale</name>
    <dbReference type="NCBI Taxonomy" id="2583452"/>
    <lineage>
        <taxon>Bacteria</taxon>
        <taxon>Bacillati</taxon>
        <taxon>Bacillota</taxon>
        <taxon>Erysipelotrichia</taxon>
        <taxon>Erysipelotrichales</taxon>
        <taxon>Erysipelotrichaceae</taxon>
        <taxon>Amedibacterium</taxon>
    </lineage>
</organism>
<proteinExistence type="predicted"/>
<evidence type="ECO:0000256" key="3">
    <source>
        <dbReference type="ARBA" id="ARBA00023163"/>
    </source>
</evidence>